<dbReference type="SUPFAM" id="SSF49854">
    <property type="entry name" value="Spermadhesin, CUB domain"/>
    <property type="match status" value="8"/>
</dbReference>
<dbReference type="InterPro" id="IPR000859">
    <property type="entry name" value="CUB_dom"/>
</dbReference>
<evidence type="ECO:0000256" key="1">
    <source>
        <dbReference type="ARBA" id="ARBA00022737"/>
    </source>
</evidence>
<evidence type="ECO:0000259" key="4">
    <source>
        <dbReference type="PROSITE" id="PS01180"/>
    </source>
</evidence>
<keyword evidence="2 3" id="KW-1015">Disulfide bond</keyword>
<keyword evidence="6" id="KW-1185">Reference proteome</keyword>
<comment type="caution">
    <text evidence="5">The sequence shown here is derived from an EMBL/GenBank/DDBJ whole genome shotgun (WGS) entry which is preliminary data.</text>
</comment>
<proteinExistence type="predicted"/>
<dbReference type="InterPro" id="IPR035914">
    <property type="entry name" value="Sperma_CUB_dom_sf"/>
</dbReference>
<dbReference type="PANTHER" id="PTHR24251">
    <property type="entry name" value="OVOCHYMASE-RELATED"/>
    <property type="match status" value="1"/>
</dbReference>
<dbReference type="EMBL" id="JBGFUD010002708">
    <property type="protein sequence ID" value="MFH4977909.1"/>
    <property type="molecule type" value="Genomic_DNA"/>
</dbReference>
<dbReference type="CDD" id="cd00041">
    <property type="entry name" value="CUB"/>
    <property type="match status" value="6"/>
</dbReference>
<gene>
    <name evidence="5" type="ORF">AB6A40_004618</name>
</gene>
<dbReference type="PROSITE" id="PS01180">
    <property type="entry name" value="CUB"/>
    <property type="match status" value="8"/>
</dbReference>
<dbReference type="SMART" id="SM00042">
    <property type="entry name" value="CUB"/>
    <property type="match status" value="7"/>
</dbReference>
<accession>A0ABD6ED07</accession>
<dbReference type="Pfam" id="PF00431">
    <property type="entry name" value="CUB"/>
    <property type="match status" value="7"/>
</dbReference>
<feature type="domain" description="CUB" evidence="4">
    <location>
        <begin position="936"/>
        <end position="1085"/>
    </location>
</feature>
<dbReference type="FunFam" id="2.60.120.290:FF:000005">
    <property type="entry name" value="Procollagen C-endopeptidase enhancer 1"/>
    <property type="match status" value="3"/>
</dbReference>
<feature type="domain" description="CUB" evidence="4">
    <location>
        <begin position="676"/>
        <end position="798"/>
    </location>
</feature>
<evidence type="ECO:0000313" key="6">
    <source>
        <dbReference type="Proteomes" id="UP001608902"/>
    </source>
</evidence>
<sequence length="1227" mass="140052">MTRNNLLYFHRADNLYAPFHIDYFKVPSDYDENGCTYLLSSNDTLSIDKPPKAYDPNFNPGEFCHIRLERPIAGTSLLRFTNVSLNTDSFWDNQGRCYDMDTFIEISSSIDQPWPFATRFCNSTLRNATNFSVAVTHEKFDIFVYQQANDQVKFNLTVQFLPCGGYYNGPDGGFIASPGYNNGSYPANTQCIWSFKAPEAKVVKLKIVDMNLEHSYECKHDYLRVYEGGGTDASLIHIYCNNDQMEPLQERFQDVKSKGRYLTLYFVSDGTIQMKGFKIEYSFIGFDDECGFSTNSLNGTILSPGSPKDYPNGASCLWDISVPHGYHIALMFNRFDVQKSDKCAKDSVKISQEHQTRAVEPHGQYYFLFDHEEEAKIYCGYENPESYHSESPRIKIRFVSDERITGKGFNITWKAECGGIYRLNHGVITSPHYPSFYPNIDSRCDYLIDPEYEGVPIIVLKIQDFDLDGANVAFDRRPCQSDYLEIRDVFQSRVVNTLCVGRNDKGEFPPISIKGPVGIRFQSNTSFFYGEPKRKPFRGFKISYALSKCGGEINLKNADSGMSEKISSPGFPLPYHHDLKCIWNISAPSERIINVKYLDFDLEDASGCHFDYLELFDGAEISNVTSMGRLCGSRVPPNQVSSSSNWMIIKFVSDRSLSKGGFKLVVTATVGPKQGCGGNLTAEGNWKELKAPIDQDTGTYYNYLRCGWVIKAPPKKIIQIQITEFELEEPVMQSWGCFDYLSIYDGYKTISPFLMSNTCKITEELPLSMYSSYRVVFVYFESDSGTARKGFNLEYRAIDAFCGGNYIAESYRKELSYESEKMLTRTSPKRQRCRFIIYSTQKMPIRVEFSRFSFPSDTVHCQDEYMEIRDAGSPTECHHPACTSGREFLKTIRVCGSSRPADFISGTSIVQITTSAILQSEHTSKFDLKYQILSDCNRTIDVYEKMTGRITSPNYPNPYDHNSSCTTVLQAIEGYRIFLVFKEFRLERARRRPGVRPMSLRDVVNLRRGISIVENIISRYGNLPWKEECEYDYVQIMNTGSNDAKRYCDFKIPPPQLSTNNTLIIYFKSDGTMAPIGYDAYYYVSKPAKSGSAVYYDFGTIGEFQGAIENIGFPGYPPATRMRWRIEPPNGHKCTLSFMKMDFGIYENGQCVNGDHMVMAEYNHKDPLENSPLLYLPCRNATTYPHRVTLLPGTNVLLEFFTDDDQSNDGEGFRLQWECENYYVPQA</sequence>
<feature type="domain" description="CUB" evidence="4">
    <location>
        <begin position="802"/>
        <end position="933"/>
    </location>
</feature>
<dbReference type="Proteomes" id="UP001608902">
    <property type="component" value="Unassembled WGS sequence"/>
</dbReference>
<feature type="domain" description="CUB" evidence="4">
    <location>
        <begin position="290"/>
        <end position="416"/>
    </location>
</feature>
<organism evidence="5 6">
    <name type="scientific">Gnathostoma spinigerum</name>
    <dbReference type="NCBI Taxonomy" id="75299"/>
    <lineage>
        <taxon>Eukaryota</taxon>
        <taxon>Metazoa</taxon>
        <taxon>Ecdysozoa</taxon>
        <taxon>Nematoda</taxon>
        <taxon>Chromadorea</taxon>
        <taxon>Rhabditida</taxon>
        <taxon>Spirurina</taxon>
        <taxon>Gnathostomatomorpha</taxon>
        <taxon>Gnathostomatoidea</taxon>
        <taxon>Gnathostomatidae</taxon>
        <taxon>Gnathostoma</taxon>
    </lineage>
</organism>
<feature type="domain" description="CUB" evidence="4">
    <location>
        <begin position="163"/>
        <end position="284"/>
    </location>
</feature>
<feature type="domain" description="CUB" evidence="4">
    <location>
        <begin position="549"/>
        <end position="669"/>
    </location>
</feature>
<dbReference type="AlphaFoldDB" id="A0ABD6ED07"/>
<name>A0ABD6ED07_9BILA</name>
<protein>
    <recommendedName>
        <fullName evidence="4">CUB domain-containing protein</fullName>
    </recommendedName>
</protein>
<dbReference type="Gene3D" id="2.60.120.290">
    <property type="entry name" value="Spermadhesin, CUB domain"/>
    <property type="match status" value="8"/>
</dbReference>
<reference evidence="5 6" key="1">
    <citation type="submission" date="2024-08" db="EMBL/GenBank/DDBJ databases">
        <title>Gnathostoma spinigerum genome.</title>
        <authorList>
            <person name="Gonzalez-Bertolin B."/>
            <person name="Monzon S."/>
            <person name="Zaballos A."/>
            <person name="Jimenez P."/>
            <person name="Dekumyoy P."/>
            <person name="Varona S."/>
            <person name="Cuesta I."/>
            <person name="Sumanam S."/>
            <person name="Adisakwattana P."/>
            <person name="Gasser R.B."/>
            <person name="Hernandez-Gonzalez A."/>
            <person name="Young N.D."/>
            <person name="Perteguer M.J."/>
        </authorList>
    </citation>
    <scope>NUCLEOTIDE SEQUENCE [LARGE SCALE GENOMIC DNA]</scope>
    <source>
        <strain evidence="5">AL3</strain>
        <tissue evidence="5">Liver</tissue>
    </source>
</reference>
<feature type="disulfide bond" evidence="3">
    <location>
        <begin position="417"/>
        <end position="444"/>
    </location>
</feature>
<feature type="domain" description="CUB" evidence="4">
    <location>
        <begin position="417"/>
        <end position="547"/>
    </location>
</feature>
<evidence type="ECO:0000313" key="5">
    <source>
        <dbReference type="EMBL" id="MFH4977909.1"/>
    </source>
</evidence>
<keyword evidence="1" id="KW-0677">Repeat</keyword>
<evidence type="ECO:0000256" key="2">
    <source>
        <dbReference type="ARBA" id="ARBA00023157"/>
    </source>
</evidence>
<comment type="caution">
    <text evidence="3">Lacks conserved residue(s) required for the propagation of feature annotation.</text>
</comment>
<feature type="domain" description="CUB" evidence="4">
    <location>
        <begin position="1090"/>
        <end position="1220"/>
    </location>
</feature>
<evidence type="ECO:0000256" key="3">
    <source>
        <dbReference type="PROSITE-ProRule" id="PRU00059"/>
    </source>
</evidence>